<dbReference type="eggNOG" id="COG0661">
    <property type="taxonomic scope" value="Bacteria"/>
</dbReference>
<evidence type="ECO:0000313" key="4">
    <source>
        <dbReference type="EMBL" id="ARO88235.1"/>
    </source>
</evidence>
<name>A0A1W6SR37_9PROT</name>
<proteinExistence type="inferred from homology"/>
<dbReference type="SUPFAM" id="SSF56112">
    <property type="entry name" value="Protein kinase-like (PK-like)"/>
    <property type="match status" value="1"/>
</dbReference>
<evidence type="ECO:0000313" key="5">
    <source>
        <dbReference type="Proteomes" id="UP000012179"/>
    </source>
</evidence>
<dbReference type="InterPro" id="IPR011009">
    <property type="entry name" value="Kinase-like_dom_sf"/>
</dbReference>
<dbReference type="PANTHER" id="PTHR10566">
    <property type="entry name" value="CHAPERONE-ACTIVITY OF BC1 COMPLEX CABC1 -RELATED"/>
    <property type="match status" value="1"/>
</dbReference>
<keyword evidence="2" id="KW-0812">Transmembrane</keyword>
<organism evidence="4 5">
    <name type="scientific">Nitrosospira lacus</name>
    <dbReference type="NCBI Taxonomy" id="1288494"/>
    <lineage>
        <taxon>Bacteria</taxon>
        <taxon>Pseudomonadati</taxon>
        <taxon>Pseudomonadota</taxon>
        <taxon>Betaproteobacteria</taxon>
        <taxon>Nitrosomonadales</taxon>
        <taxon>Nitrosomonadaceae</taxon>
        <taxon>Nitrosospira</taxon>
    </lineage>
</organism>
<evidence type="ECO:0000256" key="1">
    <source>
        <dbReference type="ARBA" id="ARBA00009670"/>
    </source>
</evidence>
<evidence type="ECO:0000259" key="3">
    <source>
        <dbReference type="Pfam" id="PF03109"/>
    </source>
</evidence>
<dbReference type="Proteomes" id="UP000012179">
    <property type="component" value="Chromosome"/>
</dbReference>
<dbReference type="AlphaFoldDB" id="A0A1W6SR37"/>
<keyword evidence="2" id="KW-1133">Transmembrane helix</keyword>
<gene>
    <name evidence="4" type="ORF">EBAPG3_010825</name>
</gene>
<keyword evidence="4" id="KW-0830">Ubiquinone</keyword>
<dbReference type="KEGG" id="nlc:EBAPG3_010825"/>
<feature type="transmembrane region" description="Helical" evidence="2">
    <location>
        <begin position="559"/>
        <end position="581"/>
    </location>
</feature>
<dbReference type="EMBL" id="CP021106">
    <property type="protein sequence ID" value="ARO88235.1"/>
    <property type="molecule type" value="Genomic_DNA"/>
</dbReference>
<dbReference type="Pfam" id="PF03109">
    <property type="entry name" value="ABC1"/>
    <property type="match status" value="1"/>
</dbReference>
<protein>
    <submittedName>
        <fullName evidence="4">Ubiquinone biosynthesis protein UbiB</fullName>
    </submittedName>
</protein>
<comment type="similarity">
    <text evidence="1">Belongs to the protein kinase superfamily. ADCK protein kinase family.</text>
</comment>
<keyword evidence="2" id="KW-0472">Membrane</keyword>
<dbReference type="RefSeq" id="WP_004181275.1">
    <property type="nucleotide sequence ID" value="NZ_CP021106.3"/>
</dbReference>
<feature type="domain" description="ABC1 atypical kinase-like" evidence="3">
    <location>
        <begin position="99"/>
        <end position="370"/>
    </location>
</feature>
<keyword evidence="5" id="KW-1185">Reference proteome</keyword>
<dbReference type="CDD" id="cd05121">
    <property type="entry name" value="ABC1_ADCK3-like"/>
    <property type="match status" value="1"/>
</dbReference>
<evidence type="ECO:0000256" key="2">
    <source>
        <dbReference type="SAM" id="Phobius"/>
    </source>
</evidence>
<dbReference type="PANTHER" id="PTHR10566:SF113">
    <property type="entry name" value="PROTEIN ACTIVITY OF BC1 COMPLEX KINASE 7, CHLOROPLASTIC"/>
    <property type="match status" value="1"/>
</dbReference>
<accession>A0A1W6SR37</accession>
<dbReference type="OrthoDB" id="9795390at2"/>
<reference evidence="4 5" key="1">
    <citation type="journal article" date="2015" name="Int. J. Syst. Evol. Microbiol.">
        <title>Nitrosospira lacus sp. nov., a psychrotolerant, ammonia-oxidizing bacterium from sandy lake sediment.</title>
        <authorList>
            <person name="Urakawa H."/>
            <person name="Garcia J.C."/>
            <person name="Nielsen J.L."/>
            <person name="Le V.Q."/>
            <person name="Kozlowski J.A."/>
            <person name="Stein L.Y."/>
            <person name="Lim C.K."/>
            <person name="Pommerening-Roser A."/>
            <person name="Martens-Habbena W."/>
            <person name="Stahl D.A."/>
            <person name="Klotz M.G."/>
        </authorList>
    </citation>
    <scope>NUCLEOTIDE SEQUENCE [LARGE SCALE GENOMIC DNA]</scope>
    <source>
        <strain evidence="4 5">APG3</strain>
    </source>
</reference>
<dbReference type="InterPro" id="IPR004147">
    <property type="entry name" value="ABC1_dom"/>
</dbReference>
<feature type="transmembrane region" description="Helical" evidence="2">
    <location>
        <begin position="533"/>
        <end position="553"/>
    </location>
</feature>
<sequence>MLWQALVAARDLGRLHEIASILIRYGFGDMVRRMGLANALERAGRVLHWHEAGELAHLAPHARVRRALEEMGPTFVKLGQILATRVDLFEPEWIAEFSKLQDSTPASPYPEVHKQLIEDLGAPPEEIFAAFDSQPLATGSIAQVHRARLDDGGEVVVKVRRPGIRSIIEADLRWLSRLAEIIETGNSELRHFHWEEVVRQFTQSLRRELDFGAECRNAERIAANFSGYSGPDSLRDPTAHSDNAAATAEPGSMPPLIVIPRVYWQWTGERVCVQEYIGGIPGRNLAAADHAGLDRKVLARRGVHAVIKMIVEDGLFHADPHPGNIFYLPGNRIAFIDFGMVGRLSEERRDQLARLLLGLVQHESMHVANVLLDWTGSSAMDSDINEDALTSEIETFVDQYFGVPLKQLKLGNMLSDLVTILRGHRLSLPPDLALFVKAFITLEGMGRELDPDLDLAGEVLPLLRDELAARYAPLSVVKRGWRAASDIAALIADLPRDLIRLLRAARRGKLDIHIEVAHLKHVGDQLDGAANRMVIGIVVAAIIVASSIVMTVSGGPTLLGLPLFGLLGFLCATIGGIWLLLSISRSNKADRDRKS</sequence>
<dbReference type="InterPro" id="IPR050154">
    <property type="entry name" value="UbiB_kinase"/>
</dbReference>